<dbReference type="OrthoDB" id="3057168at2759"/>
<dbReference type="PANTHER" id="PTHR33840:SF1">
    <property type="entry name" value="TLE1 PHOSPHOLIPASE DOMAIN-CONTAINING PROTEIN"/>
    <property type="match status" value="1"/>
</dbReference>
<keyword evidence="3" id="KW-1185">Reference proteome</keyword>
<evidence type="ECO:0000259" key="1">
    <source>
        <dbReference type="Pfam" id="PF09994"/>
    </source>
</evidence>
<comment type="caution">
    <text evidence="2">The sequence shown here is derived from an EMBL/GenBank/DDBJ whole genome shotgun (WGS) entry which is preliminary data.</text>
</comment>
<dbReference type="EMBL" id="JAPQKO010000006">
    <property type="protein sequence ID" value="KAJ5156229.1"/>
    <property type="molecule type" value="Genomic_DNA"/>
</dbReference>
<protein>
    <recommendedName>
        <fullName evidence="1">T6SS Phospholipase effector Tle1-like catalytic domain-containing protein</fullName>
    </recommendedName>
</protein>
<feature type="domain" description="T6SS Phospholipase effector Tle1-like catalytic" evidence="1">
    <location>
        <begin position="7"/>
        <end position="184"/>
    </location>
</feature>
<reference evidence="2" key="1">
    <citation type="submission" date="2022-11" db="EMBL/GenBank/DDBJ databases">
        <authorList>
            <person name="Petersen C."/>
        </authorList>
    </citation>
    <scope>NUCLEOTIDE SEQUENCE</scope>
    <source>
        <strain evidence="2">IBT 21917</strain>
    </source>
</reference>
<evidence type="ECO:0000313" key="2">
    <source>
        <dbReference type="EMBL" id="KAJ5156229.1"/>
    </source>
</evidence>
<dbReference type="Pfam" id="PF09994">
    <property type="entry name" value="T6SS_Tle1-like_cat"/>
    <property type="match status" value="1"/>
</dbReference>
<dbReference type="Proteomes" id="UP001146351">
    <property type="component" value="Unassembled WGS sequence"/>
</dbReference>
<dbReference type="PANTHER" id="PTHR33840">
    <property type="match status" value="1"/>
</dbReference>
<evidence type="ECO:0000313" key="3">
    <source>
        <dbReference type="Proteomes" id="UP001146351"/>
    </source>
</evidence>
<accession>A0A9W9HWE9</accession>
<dbReference type="GO" id="GO:0072330">
    <property type="term" value="P:monocarboxylic acid biosynthetic process"/>
    <property type="evidence" value="ECO:0007669"/>
    <property type="project" value="UniProtKB-ARBA"/>
</dbReference>
<dbReference type="AlphaFoldDB" id="A0A9W9HWE9"/>
<name>A0A9W9HWE9_9EURO</name>
<dbReference type="GO" id="GO:0017000">
    <property type="term" value="P:antibiotic biosynthetic process"/>
    <property type="evidence" value="ECO:0007669"/>
    <property type="project" value="UniProtKB-ARBA"/>
</dbReference>
<proteinExistence type="predicted"/>
<reference evidence="2" key="2">
    <citation type="journal article" date="2023" name="IMA Fungus">
        <title>Comparative genomic study of the Penicillium genus elucidates a diverse pangenome and 15 lateral gene transfer events.</title>
        <authorList>
            <person name="Petersen C."/>
            <person name="Sorensen T."/>
            <person name="Nielsen M.R."/>
            <person name="Sondergaard T.E."/>
            <person name="Sorensen J.L."/>
            <person name="Fitzpatrick D.A."/>
            <person name="Frisvad J.C."/>
            <person name="Nielsen K.L."/>
        </authorList>
    </citation>
    <scope>NUCLEOTIDE SEQUENCE</scope>
    <source>
        <strain evidence="2">IBT 21917</strain>
    </source>
</reference>
<gene>
    <name evidence="2" type="ORF">N7492_009032</name>
</gene>
<dbReference type="InterPro" id="IPR018712">
    <property type="entry name" value="Tle1-like_cat"/>
</dbReference>
<organism evidence="2 3">
    <name type="scientific">Penicillium capsulatum</name>
    <dbReference type="NCBI Taxonomy" id="69766"/>
    <lineage>
        <taxon>Eukaryota</taxon>
        <taxon>Fungi</taxon>
        <taxon>Dikarya</taxon>
        <taxon>Ascomycota</taxon>
        <taxon>Pezizomycotina</taxon>
        <taxon>Eurotiomycetes</taxon>
        <taxon>Eurotiomycetidae</taxon>
        <taxon>Eurotiales</taxon>
        <taxon>Aspergillaceae</taxon>
        <taxon>Penicillium</taxon>
    </lineage>
</organism>
<dbReference type="SUPFAM" id="SSF53474">
    <property type="entry name" value="alpha/beta-Hydrolases"/>
    <property type="match status" value="1"/>
</dbReference>
<sequence length="314" mass="35420">MGSNLGDRYRGGVAGPGVGANVRSAYGFLVDNYTEGDKIYFFGFSRGAYIARAVAGLVCQWGLLTPRGMDNFSNVYQDFYNNKIPGYTPDQRQRLGFHDTLPKFTVEIIGAWDTVAFQKGWLGKDSGERLELRDTTLHENVKHAYHALALDEERTALQPILWHTPKINEDQELLQAWFAGTHGDHEQLSFDIDDYLFDSPALVKEKDDIPWATLLGKIDPNSPSSGLQGWLGGTSKRTPLGYRPVGLDVNITNEVIHESVKDRRLVEWPCPSIRAQDESSWILVDGQEIFQLDALDVEKYMKGRIRTVHVYEPD</sequence>
<dbReference type="InterPro" id="IPR029058">
    <property type="entry name" value="AB_hydrolase_fold"/>
</dbReference>